<evidence type="ECO:0000256" key="6">
    <source>
        <dbReference type="ARBA" id="ARBA00023242"/>
    </source>
</evidence>
<dbReference type="AlphaFoldDB" id="A0A4P6XJD2"/>
<feature type="compositionally biased region" description="Low complexity" evidence="8">
    <location>
        <begin position="40"/>
        <end position="53"/>
    </location>
</feature>
<dbReference type="STRING" id="2163413.A0A4P6XJD2"/>
<keyword evidence="11" id="KW-1185">Reference proteome</keyword>
<keyword evidence="7" id="KW-0687">Ribonucleoprotein</keyword>
<gene>
    <name evidence="10" type="primary">MPUL0B04920</name>
    <name evidence="10" type="ORF">METSCH_B04920</name>
</gene>
<evidence type="ECO:0000256" key="2">
    <source>
        <dbReference type="ARBA" id="ARBA00004604"/>
    </source>
</evidence>
<evidence type="ECO:0000256" key="1">
    <source>
        <dbReference type="ARBA" id="ARBA00003035"/>
    </source>
</evidence>
<evidence type="ECO:0000259" key="9">
    <source>
        <dbReference type="Pfam" id="PF14615"/>
    </source>
</evidence>
<feature type="domain" description="Ribosome-assembly protein 3 C-terminal" evidence="9">
    <location>
        <begin position="120"/>
        <end position="165"/>
    </location>
</feature>
<evidence type="ECO:0000256" key="4">
    <source>
        <dbReference type="ARBA" id="ARBA00015339"/>
    </source>
</evidence>
<evidence type="ECO:0000313" key="10">
    <source>
        <dbReference type="EMBL" id="QBM87290.1"/>
    </source>
</evidence>
<dbReference type="InterPro" id="IPR028217">
    <property type="entry name" value="Rsa3_C"/>
</dbReference>
<reference evidence="11" key="1">
    <citation type="submission" date="2019-03" db="EMBL/GenBank/DDBJ databases">
        <title>Snf2 controls pulcherriminic acid biosynthesis and connects pigmentation and antifungal activity of the yeast Metschnikowia pulcherrima.</title>
        <authorList>
            <person name="Gore-Lloyd D."/>
            <person name="Sumann I."/>
            <person name="Brachmann A.O."/>
            <person name="Schneeberger K."/>
            <person name="Ortiz-Merino R.A."/>
            <person name="Moreno-Beltran M."/>
            <person name="Schlaefli M."/>
            <person name="Kirner P."/>
            <person name="Santos Kron A."/>
            <person name="Wolfe K.H."/>
            <person name="Piel J."/>
            <person name="Ahrens C.H."/>
            <person name="Henk D."/>
            <person name="Freimoser F.M."/>
        </authorList>
    </citation>
    <scope>NUCLEOTIDE SEQUENCE [LARGE SCALE GENOMIC DNA]</scope>
    <source>
        <strain evidence="11">APC 1.2</strain>
    </source>
</reference>
<comment type="subcellular location">
    <subcellularLocation>
        <location evidence="2">Nucleus</location>
        <location evidence="2">Nucleolus</location>
    </subcellularLocation>
</comment>
<evidence type="ECO:0000256" key="5">
    <source>
        <dbReference type="ARBA" id="ARBA00022517"/>
    </source>
</evidence>
<protein>
    <recommendedName>
        <fullName evidence="4">Ribosome assembly protein 3</fullName>
    </recommendedName>
</protein>
<feature type="region of interest" description="Disordered" evidence="8">
    <location>
        <begin position="1"/>
        <end position="83"/>
    </location>
</feature>
<feature type="compositionally biased region" description="Basic residues" evidence="8">
    <location>
        <begin position="18"/>
        <end position="28"/>
    </location>
</feature>
<keyword evidence="6" id="KW-0539">Nucleus</keyword>
<dbReference type="GO" id="GO:0030687">
    <property type="term" value="C:preribosome, large subunit precursor"/>
    <property type="evidence" value="ECO:0007669"/>
    <property type="project" value="TreeGrafter"/>
</dbReference>
<dbReference type="EMBL" id="CP034457">
    <property type="protein sequence ID" value="QBM87290.1"/>
    <property type="molecule type" value="Genomic_DNA"/>
</dbReference>
<dbReference type="GO" id="GO:0005730">
    <property type="term" value="C:nucleolus"/>
    <property type="evidence" value="ECO:0007669"/>
    <property type="project" value="UniProtKB-SubCell"/>
</dbReference>
<comment type="function">
    <text evidence="1">Required for efficient biogenesis of the 60S ribosomal subunit.</text>
</comment>
<accession>A0A4P6XJD2</accession>
<evidence type="ECO:0000256" key="8">
    <source>
        <dbReference type="SAM" id="MobiDB-lite"/>
    </source>
</evidence>
<dbReference type="Proteomes" id="UP000292447">
    <property type="component" value="Chromosome II"/>
</dbReference>
<dbReference type="PANTHER" id="PTHR28127">
    <property type="entry name" value="RIBOSOME ASSEMBLY PROTEIN 3"/>
    <property type="match status" value="1"/>
</dbReference>
<evidence type="ECO:0000256" key="3">
    <source>
        <dbReference type="ARBA" id="ARBA00006256"/>
    </source>
</evidence>
<keyword evidence="5" id="KW-0690">Ribosome biogenesis</keyword>
<proteinExistence type="inferred from homology"/>
<organism evidence="10 11">
    <name type="scientific">Metschnikowia aff. pulcherrima</name>
    <dbReference type="NCBI Taxonomy" id="2163413"/>
    <lineage>
        <taxon>Eukaryota</taxon>
        <taxon>Fungi</taxon>
        <taxon>Dikarya</taxon>
        <taxon>Ascomycota</taxon>
        <taxon>Saccharomycotina</taxon>
        <taxon>Pichiomycetes</taxon>
        <taxon>Metschnikowiaceae</taxon>
        <taxon>Metschnikowia</taxon>
    </lineage>
</organism>
<feature type="compositionally biased region" description="Acidic residues" evidence="8">
    <location>
        <begin position="66"/>
        <end position="83"/>
    </location>
</feature>
<evidence type="ECO:0000313" key="11">
    <source>
        <dbReference type="Proteomes" id="UP000292447"/>
    </source>
</evidence>
<evidence type="ECO:0000256" key="7">
    <source>
        <dbReference type="ARBA" id="ARBA00023274"/>
    </source>
</evidence>
<dbReference type="PANTHER" id="PTHR28127:SF1">
    <property type="entry name" value="RIBOSOME ASSEMBLY PROTEIN 3"/>
    <property type="match status" value="1"/>
</dbReference>
<sequence>MLISKDYPKMAPASVHTKQTKNRRRKKRRTEDFSSDSDSDSSSLSESETVQQPEKPDEPQQQVSIDDMDIQSDSETKQDEEELQISKEIQKKVDNIKFTTTKNQTLAEAKETVHRDRQELENQYLAYMATNFSEDLDQLRKKPDFTSNSIVLLAKTLQSGSNMFDSETLAALLNH</sequence>
<dbReference type="GO" id="GO:0000027">
    <property type="term" value="P:ribosomal large subunit assembly"/>
    <property type="evidence" value="ECO:0007669"/>
    <property type="project" value="TreeGrafter"/>
</dbReference>
<dbReference type="InterPro" id="IPR051898">
    <property type="entry name" value="Ribosome_Assembly_3"/>
</dbReference>
<comment type="similarity">
    <text evidence="3">Belongs to the RSA3 family.</text>
</comment>
<dbReference type="Pfam" id="PF14615">
    <property type="entry name" value="Rsa3"/>
    <property type="match status" value="1"/>
</dbReference>
<name>A0A4P6XJD2_9ASCO</name>